<reference evidence="7 8" key="1">
    <citation type="submission" date="2016-05" db="EMBL/GenBank/DDBJ databases">
        <title>Microbial solvent formation.</title>
        <authorList>
            <person name="Poehlein A."/>
            <person name="Montoya Solano J.D."/>
            <person name="Flitsch S."/>
            <person name="Krabben P."/>
            <person name="Duerre P."/>
            <person name="Daniel R."/>
        </authorList>
    </citation>
    <scope>NUCLEOTIDE SEQUENCE [LARGE SCALE GENOMIC DNA]</scope>
    <source>
        <strain evidence="7 8">L1-8</strain>
    </source>
</reference>
<evidence type="ECO:0000256" key="4">
    <source>
        <dbReference type="ARBA" id="ARBA00023163"/>
    </source>
</evidence>
<dbReference type="GO" id="GO:0006352">
    <property type="term" value="P:DNA-templated transcription initiation"/>
    <property type="evidence" value="ECO:0007669"/>
    <property type="project" value="InterPro"/>
</dbReference>
<keyword evidence="3" id="KW-0731">Sigma factor</keyword>
<dbReference type="PANTHER" id="PTHR43133">
    <property type="entry name" value="RNA POLYMERASE ECF-TYPE SIGMA FACTO"/>
    <property type="match status" value="1"/>
</dbReference>
<evidence type="ECO:0000256" key="3">
    <source>
        <dbReference type="ARBA" id="ARBA00023082"/>
    </source>
</evidence>
<comment type="similarity">
    <text evidence="1">Belongs to the sigma-70 factor family. ECF subfamily.</text>
</comment>
<evidence type="ECO:0000256" key="1">
    <source>
        <dbReference type="ARBA" id="ARBA00010641"/>
    </source>
</evidence>
<evidence type="ECO:0000313" key="8">
    <source>
        <dbReference type="Proteomes" id="UP000191154"/>
    </source>
</evidence>
<evidence type="ECO:0000259" key="6">
    <source>
        <dbReference type="Pfam" id="PF08281"/>
    </source>
</evidence>
<keyword evidence="4" id="KW-0804">Transcription</keyword>
<dbReference type="InterPro" id="IPR007627">
    <property type="entry name" value="RNA_pol_sigma70_r2"/>
</dbReference>
<dbReference type="PANTHER" id="PTHR43133:SF60">
    <property type="entry name" value="RNA POLYMERASE SIGMA FACTOR SIGV"/>
    <property type="match status" value="1"/>
</dbReference>
<feature type="domain" description="RNA polymerase sigma factor 70 region 4 type 2" evidence="6">
    <location>
        <begin position="128"/>
        <end position="179"/>
    </location>
</feature>
<dbReference type="InterPro" id="IPR013325">
    <property type="entry name" value="RNA_pol_sigma_r2"/>
</dbReference>
<feature type="domain" description="RNA polymerase sigma-70 region 2" evidence="5">
    <location>
        <begin position="30"/>
        <end position="97"/>
    </location>
</feature>
<dbReference type="InterPro" id="IPR013249">
    <property type="entry name" value="RNA_pol_sigma70_r4_t2"/>
</dbReference>
<name>A0A1S8MQN9_CLOSA</name>
<protein>
    <submittedName>
        <fullName evidence="7">RNA polymerase sigma factor SigX</fullName>
    </submittedName>
</protein>
<dbReference type="InterPro" id="IPR013324">
    <property type="entry name" value="RNA_pol_sigma_r3/r4-like"/>
</dbReference>
<evidence type="ECO:0000256" key="2">
    <source>
        <dbReference type="ARBA" id="ARBA00023015"/>
    </source>
</evidence>
<dbReference type="NCBIfam" id="TIGR02937">
    <property type="entry name" value="sigma70-ECF"/>
    <property type="match status" value="1"/>
</dbReference>
<keyword evidence="2" id="KW-0805">Transcription regulation</keyword>
<evidence type="ECO:0000313" key="7">
    <source>
        <dbReference type="EMBL" id="OOM06478.1"/>
    </source>
</evidence>
<organism evidence="7 8">
    <name type="scientific">Clostridium saccharobutylicum</name>
    <dbReference type="NCBI Taxonomy" id="169679"/>
    <lineage>
        <taxon>Bacteria</taxon>
        <taxon>Bacillati</taxon>
        <taxon>Bacillota</taxon>
        <taxon>Clostridia</taxon>
        <taxon>Eubacteriales</taxon>
        <taxon>Clostridiaceae</taxon>
        <taxon>Clostridium</taxon>
    </lineage>
</organism>
<dbReference type="GO" id="GO:0003677">
    <property type="term" value="F:DNA binding"/>
    <property type="evidence" value="ECO:0007669"/>
    <property type="project" value="InterPro"/>
</dbReference>
<dbReference type="GO" id="GO:0016987">
    <property type="term" value="F:sigma factor activity"/>
    <property type="evidence" value="ECO:0007669"/>
    <property type="project" value="UniProtKB-KW"/>
</dbReference>
<dbReference type="AlphaFoldDB" id="A0A1S8MQN9"/>
<dbReference type="EMBL" id="LZYZ01000010">
    <property type="protein sequence ID" value="OOM06478.1"/>
    <property type="molecule type" value="Genomic_DNA"/>
</dbReference>
<dbReference type="CDD" id="cd06171">
    <property type="entry name" value="Sigma70_r4"/>
    <property type="match status" value="1"/>
</dbReference>
<sequence length="188" mass="22480">MQQVTTIDFSGKEKKADEDIDKKEEFTEIFELYYKRIYNYTYYRVNSREAAEDLTSQIFEKVMFKLNTYLNEKSKFEVWMFTIARNTINDYYRKQKKHKIISLDSILDLISKDKGPEELMVNRERNNKLINALKILDPKERNIIAYKFGADLKNKEIAKILNISESNIGVKLHRIMKKLKNEMEKEAK</sequence>
<comment type="caution">
    <text evidence="7">The sequence shown here is derived from an EMBL/GenBank/DDBJ whole genome shotgun (WGS) entry which is preliminary data.</text>
</comment>
<dbReference type="SUPFAM" id="SSF88946">
    <property type="entry name" value="Sigma2 domain of RNA polymerase sigma factors"/>
    <property type="match status" value="1"/>
</dbReference>
<dbReference type="RefSeq" id="WP_077867372.1">
    <property type="nucleotide sequence ID" value="NZ_LZYZ01000010.1"/>
</dbReference>
<dbReference type="Pfam" id="PF04542">
    <property type="entry name" value="Sigma70_r2"/>
    <property type="match status" value="1"/>
</dbReference>
<dbReference type="Gene3D" id="1.10.10.10">
    <property type="entry name" value="Winged helix-like DNA-binding domain superfamily/Winged helix DNA-binding domain"/>
    <property type="match status" value="1"/>
</dbReference>
<proteinExistence type="inferred from homology"/>
<evidence type="ECO:0000259" key="5">
    <source>
        <dbReference type="Pfam" id="PF04542"/>
    </source>
</evidence>
<dbReference type="InterPro" id="IPR039425">
    <property type="entry name" value="RNA_pol_sigma-70-like"/>
</dbReference>
<dbReference type="InterPro" id="IPR014284">
    <property type="entry name" value="RNA_pol_sigma-70_dom"/>
</dbReference>
<gene>
    <name evidence="7" type="primary">sigX</name>
    <name evidence="7" type="ORF">CLOSAC_43980</name>
</gene>
<accession>A0A1S8MQN9</accession>
<dbReference type="InterPro" id="IPR036388">
    <property type="entry name" value="WH-like_DNA-bd_sf"/>
</dbReference>
<dbReference type="Proteomes" id="UP000191154">
    <property type="component" value="Unassembled WGS sequence"/>
</dbReference>
<dbReference type="SUPFAM" id="SSF88659">
    <property type="entry name" value="Sigma3 and sigma4 domains of RNA polymerase sigma factors"/>
    <property type="match status" value="1"/>
</dbReference>
<dbReference type="Pfam" id="PF08281">
    <property type="entry name" value="Sigma70_r4_2"/>
    <property type="match status" value="1"/>
</dbReference>
<dbReference type="Gene3D" id="1.10.1740.10">
    <property type="match status" value="1"/>
</dbReference>